<sequence length="83" mass="9644">MKISEHLKNIYLNLYIKRAKISYLSPLKGQYINLITHSFLLYFKISSVDLFKLINTGSVLIVLKNGKDGKIYYEITQYGILIN</sequence>
<reference evidence="1 2" key="1">
    <citation type="submission" date="2013-11" db="EMBL/GenBank/DDBJ databases">
        <title>The Genome Sequence of Plasmodium yoelii 17X.</title>
        <authorList>
            <consortium name="The Broad Institute Genomics Platform"/>
            <consortium name="The Broad Institute Genome Sequencing Center for Infectious Disease"/>
            <person name="Neafsey D."/>
            <person name="Adams J."/>
            <person name="Walker B."/>
            <person name="Young S.K."/>
            <person name="Zeng Q."/>
            <person name="Gargeya S."/>
            <person name="Fitzgerald M."/>
            <person name="Haas B."/>
            <person name="Abouelleil A."/>
            <person name="Alvarado L."/>
            <person name="Chapman S.B."/>
            <person name="Gainer-Dewar J."/>
            <person name="Goldberg J."/>
            <person name="Griggs A."/>
            <person name="Gujja S."/>
            <person name="Hansen M."/>
            <person name="Howarth C."/>
            <person name="Imamovic A."/>
            <person name="Ireland A."/>
            <person name="Larimer J."/>
            <person name="McCowan C."/>
            <person name="Murphy C."/>
            <person name="Pearson M."/>
            <person name="Poon T.W."/>
            <person name="Priest M."/>
            <person name="Roberts A."/>
            <person name="Saif S."/>
            <person name="Shea T."/>
            <person name="Sykes S."/>
            <person name="Wortman J."/>
            <person name="Nusbaum C."/>
            <person name="Birren B."/>
        </authorList>
    </citation>
    <scope>NUCLEOTIDE SEQUENCE [LARGE SCALE GENOMIC DNA]</scope>
    <source>
        <strain evidence="1 2">17X</strain>
    </source>
</reference>
<organism evidence="1 2">
    <name type="scientific">Plasmodium yoelii 17X</name>
    <dbReference type="NCBI Taxonomy" id="1323249"/>
    <lineage>
        <taxon>Eukaryota</taxon>
        <taxon>Sar</taxon>
        <taxon>Alveolata</taxon>
        <taxon>Apicomplexa</taxon>
        <taxon>Aconoidasida</taxon>
        <taxon>Haemosporida</taxon>
        <taxon>Plasmodiidae</taxon>
        <taxon>Plasmodium</taxon>
        <taxon>Plasmodium (Vinckeia)</taxon>
    </lineage>
</organism>
<evidence type="ECO:0000313" key="1">
    <source>
        <dbReference type="EMBL" id="ETB57271.1"/>
    </source>
</evidence>
<protein>
    <submittedName>
        <fullName evidence="1">Uncharacterized protein</fullName>
    </submittedName>
</protein>
<gene>
    <name evidence="1" type="ORF">YYC_05067</name>
</gene>
<proteinExistence type="predicted"/>
<dbReference type="Proteomes" id="UP000018538">
    <property type="component" value="Unassembled WGS sequence"/>
</dbReference>
<dbReference type="AlphaFoldDB" id="V7PCH9"/>
<evidence type="ECO:0000313" key="2">
    <source>
        <dbReference type="Proteomes" id="UP000018538"/>
    </source>
</evidence>
<accession>V7PCH9</accession>
<name>V7PCH9_PLAYE</name>
<dbReference type="EMBL" id="KI635808">
    <property type="protein sequence ID" value="ETB57271.1"/>
    <property type="molecule type" value="Genomic_DNA"/>
</dbReference>
<keyword evidence="2" id="KW-1185">Reference proteome</keyword>